<protein>
    <recommendedName>
        <fullName evidence="4">DUF2079 domain-containing protein</fullName>
    </recommendedName>
</protein>
<sequence>MHVQQNKFLNFIENNIQKLLWTFIILYIIILSAICILKYNNFLYNALDLAIINNVFYNTLHGNAFWSSIQGHSYIGDHFTPILFLLLPFYSIYQSPLTLLILQTVFLALTAWPIYKISLFILKKEKKILALLLSLVWLVNPLTHNVNLHEFHFISLLPFFFLWTFYVYLKLESDQNTQILRFLRFFISFFVCLAIREDVVFIMLIFAIIIFIKQLLYRRKKTIPLLSDSRLIWLTLPLLSTAYYFFSLQLIASYSPSNFSPFLYYYSWMNSANFILVLKHIATIANFEMILGLLLPFLCLPLLKPKYLLLCLVPCAQITLSASGGGALVWQTHYSALFLPGLIVSFIYGFKKLQAAIYKNLQSEYLLVVLLVFANLLTLFTLGPWNGIKKIYNPSALEIKKTINTIPDDAAILASYDFLPKLSSRGQIYAMHYYFLGQQQFSAEAYIMEAEPEYVIINFDDLISYDVHLSHLTWAKPNYDRGYERLTGLLKNYGIVRVVGNSAVLKKNYASAIKLYTINSQPTTNDKQLTNLLADRIALTEYHTTTKAVENGEVLITLSFQSLSRQQDNYHLKVEFSDSSIILPLAYTYPTSHWQPDEIISANYWLPIEKDPQLENPEIHISLVKLYGGVEIDALRNTKLVIDKAMQIGEKIKLN</sequence>
<feature type="transmembrane region" description="Helical" evidence="1">
    <location>
        <begin position="127"/>
        <end position="145"/>
    </location>
</feature>
<feature type="transmembrane region" description="Helical" evidence="1">
    <location>
        <begin position="231"/>
        <end position="252"/>
    </location>
</feature>
<organism evidence="2 3">
    <name type="scientific">Candidatus Kuenenbacteria bacterium CG08_land_8_20_14_0_20_37_23</name>
    <dbReference type="NCBI Taxonomy" id="1974617"/>
    <lineage>
        <taxon>Bacteria</taxon>
        <taxon>Candidatus Kueneniibacteriota</taxon>
    </lineage>
</organism>
<dbReference type="EMBL" id="PEXX01000040">
    <property type="protein sequence ID" value="PIU10586.1"/>
    <property type="molecule type" value="Genomic_DNA"/>
</dbReference>
<feature type="transmembrane region" description="Helical" evidence="1">
    <location>
        <begin position="151"/>
        <end position="169"/>
    </location>
</feature>
<evidence type="ECO:0000256" key="1">
    <source>
        <dbReference type="SAM" id="Phobius"/>
    </source>
</evidence>
<reference evidence="3" key="1">
    <citation type="submission" date="2017-09" db="EMBL/GenBank/DDBJ databases">
        <title>Depth-based differentiation of microbial function through sediment-hosted aquifers and enrichment of novel symbionts in the deep terrestrial subsurface.</title>
        <authorList>
            <person name="Probst A.J."/>
            <person name="Ladd B."/>
            <person name="Jarett J.K."/>
            <person name="Geller-Mcgrath D.E."/>
            <person name="Sieber C.M.K."/>
            <person name="Emerson J.B."/>
            <person name="Anantharaman K."/>
            <person name="Thomas B.C."/>
            <person name="Malmstrom R."/>
            <person name="Stieglmeier M."/>
            <person name="Klingl A."/>
            <person name="Woyke T."/>
            <person name="Ryan C.M."/>
            <person name="Banfield J.F."/>
        </authorList>
    </citation>
    <scope>NUCLEOTIDE SEQUENCE [LARGE SCALE GENOMIC DNA]</scope>
</reference>
<gene>
    <name evidence="2" type="ORF">COT27_02350</name>
</gene>
<accession>A0A2M6XSH6</accession>
<feature type="transmembrane region" description="Helical" evidence="1">
    <location>
        <begin position="93"/>
        <end position="115"/>
    </location>
</feature>
<keyword evidence="1" id="KW-1133">Transmembrane helix</keyword>
<dbReference type="Proteomes" id="UP000230586">
    <property type="component" value="Unassembled WGS sequence"/>
</dbReference>
<feature type="transmembrane region" description="Helical" evidence="1">
    <location>
        <begin position="365"/>
        <end position="385"/>
    </location>
</feature>
<evidence type="ECO:0000313" key="3">
    <source>
        <dbReference type="Proteomes" id="UP000230586"/>
    </source>
</evidence>
<dbReference type="AlphaFoldDB" id="A0A2M6XSH6"/>
<proteinExistence type="predicted"/>
<dbReference type="InterPro" id="IPR018650">
    <property type="entry name" value="STSV1_Orf64"/>
</dbReference>
<evidence type="ECO:0000313" key="2">
    <source>
        <dbReference type="EMBL" id="PIU10586.1"/>
    </source>
</evidence>
<evidence type="ECO:0008006" key="4">
    <source>
        <dbReference type="Google" id="ProtNLM"/>
    </source>
</evidence>
<feature type="transmembrane region" description="Helical" evidence="1">
    <location>
        <begin position="336"/>
        <end position="353"/>
    </location>
</feature>
<comment type="caution">
    <text evidence="2">The sequence shown here is derived from an EMBL/GenBank/DDBJ whole genome shotgun (WGS) entry which is preliminary data.</text>
</comment>
<keyword evidence="1" id="KW-0472">Membrane</keyword>
<feature type="transmembrane region" description="Helical" evidence="1">
    <location>
        <begin position="20"/>
        <end position="39"/>
    </location>
</feature>
<keyword evidence="1" id="KW-0812">Transmembrane</keyword>
<feature type="transmembrane region" description="Helical" evidence="1">
    <location>
        <begin position="272"/>
        <end position="295"/>
    </location>
</feature>
<name>A0A2M6XSH6_9BACT</name>
<dbReference type="Pfam" id="PF09852">
    <property type="entry name" value="DUF2079"/>
    <property type="match status" value="1"/>
</dbReference>